<keyword evidence="1" id="KW-0863">Zinc-finger</keyword>
<feature type="region of interest" description="Disordered" evidence="2">
    <location>
        <begin position="81"/>
        <end position="124"/>
    </location>
</feature>
<name>A0A7M5WUF9_9CNID</name>
<sequence>MSLNLPEELLNFPIYVCDVCGSWFSSKIQYVKHTPTHYEECGELDNEIIQCITFANEFTNLKCLVEPGFMEHMITDSMLKSKDNSHENSTLKNFVTPKQKRPLDDQEITAKPRTNQTKGRTKENTANQPITTKFDKPKKENIPKKKTKVSCKQMPLPAMSLQRKAKSSFLEKGQQKDKKILFAKQCFVSEDSPDVTDHHEKNQSFFKDQQLNYNSIFANKIQVQRVT</sequence>
<dbReference type="InterPro" id="IPR013087">
    <property type="entry name" value="Znf_C2H2_type"/>
</dbReference>
<evidence type="ECO:0000256" key="2">
    <source>
        <dbReference type="SAM" id="MobiDB-lite"/>
    </source>
</evidence>
<feature type="compositionally biased region" description="Basic and acidic residues" evidence="2">
    <location>
        <begin position="101"/>
        <end position="110"/>
    </location>
</feature>
<protein>
    <recommendedName>
        <fullName evidence="3">C2H2-type domain-containing protein</fullName>
    </recommendedName>
</protein>
<accession>A0A7M5WUF9</accession>
<dbReference type="SUPFAM" id="SSF57667">
    <property type="entry name" value="beta-beta-alpha zinc fingers"/>
    <property type="match status" value="1"/>
</dbReference>
<evidence type="ECO:0000256" key="1">
    <source>
        <dbReference type="PROSITE-ProRule" id="PRU00042"/>
    </source>
</evidence>
<reference evidence="4" key="1">
    <citation type="submission" date="2021-01" db="UniProtKB">
        <authorList>
            <consortium name="EnsemblMetazoa"/>
        </authorList>
    </citation>
    <scope>IDENTIFICATION</scope>
</reference>
<dbReference type="EnsemblMetazoa" id="CLYHEMT013137.1">
    <property type="protein sequence ID" value="CLYHEMP013137.1"/>
    <property type="gene ID" value="CLYHEMG013137"/>
</dbReference>
<dbReference type="GO" id="GO:0008270">
    <property type="term" value="F:zinc ion binding"/>
    <property type="evidence" value="ECO:0007669"/>
    <property type="project" value="UniProtKB-KW"/>
</dbReference>
<dbReference type="GeneID" id="136801011"/>
<evidence type="ECO:0000313" key="5">
    <source>
        <dbReference type="Proteomes" id="UP000594262"/>
    </source>
</evidence>
<feature type="region of interest" description="Disordered" evidence="2">
    <location>
        <begin position="130"/>
        <end position="149"/>
    </location>
</feature>
<proteinExistence type="predicted"/>
<evidence type="ECO:0000313" key="4">
    <source>
        <dbReference type="EnsemblMetazoa" id="CLYHEMP013137.1"/>
    </source>
</evidence>
<keyword evidence="1" id="KW-0479">Metal-binding</keyword>
<dbReference type="AlphaFoldDB" id="A0A7M5WUF9"/>
<keyword evidence="1" id="KW-0862">Zinc</keyword>
<organism evidence="4 5">
    <name type="scientific">Clytia hemisphaerica</name>
    <dbReference type="NCBI Taxonomy" id="252671"/>
    <lineage>
        <taxon>Eukaryota</taxon>
        <taxon>Metazoa</taxon>
        <taxon>Cnidaria</taxon>
        <taxon>Hydrozoa</taxon>
        <taxon>Hydroidolina</taxon>
        <taxon>Leptothecata</taxon>
        <taxon>Obeliida</taxon>
        <taxon>Clytiidae</taxon>
        <taxon>Clytia</taxon>
    </lineage>
</organism>
<feature type="compositionally biased region" description="Basic and acidic residues" evidence="2">
    <location>
        <begin position="133"/>
        <end position="143"/>
    </location>
</feature>
<evidence type="ECO:0000259" key="3">
    <source>
        <dbReference type="PROSITE" id="PS50157"/>
    </source>
</evidence>
<feature type="domain" description="C2H2-type" evidence="3">
    <location>
        <begin position="15"/>
        <end position="42"/>
    </location>
</feature>
<feature type="compositionally biased region" description="Polar residues" evidence="2">
    <location>
        <begin position="112"/>
        <end position="124"/>
    </location>
</feature>
<dbReference type="Proteomes" id="UP000594262">
    <property type="component" value="Unplaced"/>
</dbReference>
<dbReference type="InterPro" id="IPR036236">
    <property type="entry name" value="Znf_C2H2_sf"/>
</dbReference>
<dbReference type="PROSITE" id="PS00028">
    <property type="entry name" value="ZINC_FINGER_C2H2_1"/>
    <property type="match status" value="1"/>
</dbReference>
<dbReference type="PROSITE" id="PS50157">
    <property type="entry name" value="ZINC_FINGER_C2H2_2"/>
    <property type="match status" value="1"/>
</dbReference>
<dbReference type="RefSeq" id="XP_066913734.1">
    <property type="nucleotide sequence ID" value="XM_067057633.1"/>
</dbReference>
<keyword evidence="5" id="KW-1185">Reference proteome</keyword>